<evidence type="ECO:0000259" key="8">
    <source>
        <dbReference type="PROSITE" id="PS50110"/>
    </source>
</evidence>
<dbReference type="PROSITE" id="PS50109">
    <property type="entry name" value="HIS_KIN"/>
    <property type="match status" value="1"/>
</dbReference>
<dbReference type="GO" id="GO:0000156">
    <property type="term" value="F:phosphorelay response regulator activity"/>
    <property type="evidence" value="ECO:0007669"/>
    <property type="project" value="InterPro"/>
</dbReference>
<dbReference type="Gene3D" id="3.30.565.10">
    <property type="entry name" value="Histidine kinase-like ATPase, C-terminal domain"/>
    <property type="match status" value="1"/>
</dbReference>
<keyword evidence="3 4" id="KW-0145">Chemotaxis</keyword>
<evidence type="ECO:0000256" key="1">
    <source>
        <dbReference type="ARBA" id="ARBA00000085"/>
    </source>
</evidence>
<dbReference type="Pfam" id="PF02518">
    <property type="entry name" value="HATPase_c"/>
    <property type="match status" value="1"/>
</dbReference>
<feature type="domain" description="CheB-type methylesterase" evidence="10">
    <location>
        <begin position="31"/>
        <end position="213"/>
    </location>
</feature>
<dbReference type="GO" id="GO:0005737">
    <property type="term" value="C:cytoplasm"/>
    <property type="evidence" value="ECO:0007669"/>
    <property type="project" value="InterPro"/>
</dbReference>
<evidence type="ECO:0000313" key="12">
    <source>
        <dbReference type="EMBL" id="OXC76275.1"/>
    </source>
</evidence>
<dbReference type="InterPro" id="IPR036097">
    <property type="entry name" value="HisK_dim/P_sf"/>
</dbReference>
<dbReference type="SUPFAM" id="SSF55785">
    <property type="entry name" value="PYP-like sensor domain (PAS domain)"/>
    <property type="match status" value="1"/>
</dbReference>
<dbReference type="PROSITE" id="PS50113">
    <property type="entry name" value="PAC"/>
    <property type="match status" value="1"/>
</dbReference>
<name>A0A226WYM3_CABSO</name>
<dbReference type="PROSITE" id="PS50122">
    <property type="entry name" value="CHEB"/>
    <property type="match status" value="1"/>
</dbReference>
<dbReference type="GO" id="GO:0008757">
    <property type="term" value="F:S-adenosylmethionine-dependent methyltransferase activity"/>
    <property type="evidence" value="ECO:0007669"/>
    <property type="project" value="InterPro"/>
</dbReference>
<evidence type="ECO:0000313" key="13">
    <source>
        <dbReference type="Proteomes" id="UP000214720"/>
    </source>
</evidence>
<dbReference type="Pfam" id="PF01739">
    <property type="entry name" value="CheR"/>
    <property type="match status" value="1"/>
</dbReference>
<dbReference type="InterPro" id="IPR036890">
    <property type="entry name" value="HATPase_C_sf"/>
</dbReference>
<evidence type="ECO:0000259" key="9">
    <source>
        <dbReference type="PROSITE" id="PS50113"/>
    </source>
</evidence>
<keyword evidence="5" id="KW-0597">Phosphoprotein</keyword>
<dbReference type="InterPro" id="IPR000780">
    <property type="entry name" value="CheR_MeTrfase"/>
</dbReference>
<dbReference type="SMART" id="SM00388">
    <property type="entry name" value="HisKA"/>
    <property type="match status" value="1"/>
</dbReference>
<dbReference type="PROSITE" id="PS50123">
    <property type="entry name" value="CHER"/>
    <property type="match status" value="1"/>
</dbReference>
<dbReference type="SUPFAM" id="SSF52738">
    <property type="entry name" value="Methylesterase CheB, C-terminal domain"/>
    <property type="match status" value="1"/>
</dbReference>
<dbReference type="InterPro" id="IPR050903">
    <property type="entry name" value="Bact_Chemotaxis_MeTrfase"/>
</dbReference>
<evidence type="ECO:0000256" key="4">
    <source>
        <dbReference type="PROSITE-ProRule" id="PRU00050"/>
    </source>
</evidence>
<dbReference type="SUPFAM" id="SSF47757">
    <property type="entry name" value="Chemotaxis receptor methyltransferase CheR, N-terminal domain"/>
    <property type="match status" value="1"/>
</dbReference>
<evidence type="ECO:0000256" key="2">
    <source>
        <dbReference type="ARBA" id="ARBA00012438"/>
    </source>
</evidence>
<dbReference type="EC" id="2.7.13.3" evidence="2"/>
<dbReference type="Proteomes" id="UP000214720">
    <property type="component" value="Unassembled WGS sequence"/>
</dbReference>
<dbReference type="PROSITE" id="PS50110">
    <property type="entry name" value="RESPONSE_REGULATORY"/>
    <property type="match status" value="1"/>
</dbReference>
<dbReference type="SMART" id="SM00387">
    <property type="entry name" value="HATPase_c"/>
    <property type="match status" value="1"/>
</dbReference>
<evidence type="ECO:0000259" key="7">
    <source>
        <dbReference type="PROSITE" id="PS50109"/>
    </source>
</evidence>
<dbReference type="CDD" id="cd00156">
    <property type="entry name" value="REC"/>
    <property type="match status" value="1"/>
</dbReference>
<dbReference type="CDD" id="cd16434">
    <property type="entry name" value="CheB-CheR_fusion"/>
    <property type="match status" value="1"/>
</dbReference>
<dbReference type="Gene3D" id="3.30.450.20">
    <property type="entry name" value="PAS domain"/>
    <property type="match status" value="1"/>
</dbReference>
<dbReference type="AlphaFoldDB" id="A0A226WYM3"/>
<dbReference type="PANTHER" id="PTHR24422:SF27">
    <property type="entry name" value="PROTEIN-GLUTAMATE O-METHYLTRANSFERASE"/>
    <property type="match status" value="1"/>
</dbReference>
<dbReference type="Gene3D" id="3.40.50.150">
    <property type="entry name" value="Vaccinia Virus protein VP39"/>
    <property type="match status" value="1"/>
</dbReference>
<dbReference type="InterPro" id="IPR029063">
    <property type="entry name" value="SAM-dependent_MTases_sf"/>
</dbReference>
<dbReference type="SUPFAM" id="SSF53335">
    <property type="entry name" value="S-adenosyl-L-methionine-dependent methyltransferases"/>
    <property type="match status" value="1"/>
</dbReference>
<dbReference type="OrthoDB" id="9816309at2"/>
<dbReference type="InterPro" id="IPR022642">
    <property type="entry name" value="CheR_C"/>
</dbReference>
<feature type="coiled-coil region" evidence="6">
    <location>
        <begin position="676"/>
        <end position="756"/>
    </location>
</feature>
<sequence>MSDISRHNPAAGQPAASDSLSLPVRDLRHSPGAFLVVAIGASAGGLEACRKLVDALPAPTSMAFILVQHLDPTHESILVELIASHTSMTVVQAVDGMSVEREHLYIIPPGVYLAVGNNALHLSHPQERHGARLPFDFLLHSLAVEYGPRAIGVVLSGTGADGSIGLKGLKDKGGYVIAQNPDEAEYDGMPRSAIATGVVDLVLPVATIADALIKYDRGMMLTPTQNDSIEVDTTEDLDSGPHALDRVIELLRTNTVHDFTLYKPGTLKRRIERRMAMAGVVNDDVDQYLKMLGTNAGELELLAKDLLINVTSFFRDPRVYDFLAQKIIPELLSSHTDDRPLRVWVAGCSTGEEAYSIAMLFIEEIAVSKRNIKVQLLASDVDPDAVTTAREGVYPETIQADVSLARLKRFFSLEDHHYRVLPELRAAIVFTVQDVLADPPFSRLDLVSCRNLLIYLRSESQDKVVSLFHFALREGGVLLLGNAETAGNVEGRFELISKQERLYRHIGRSRPGDLNFSMSTGGGVRVPAGPGPGRAPVRQSALAELCRRLVIERYAPAAVLVNRQHECLYSLGATDRYLSVAPGQPTHDLFAMARPGVRNKLRSAIQQATQENVRTIITGGRVTYDGRALAFRIDVQPVMMEGEALLLVCFIDEQQVELKQKPETAHSIEPHNEARVTELEQELEATRAELQGAIRNLEISSEEQKSINEEALSANEEFQSTNEELLTSKEELQSLNEELTALNGQLQETLERQRTTSNDLQNVLYSTDVATLFLDTELKIRFFTPATRSLFSVIPSDIGRPLSDLNSLANDGALPTDAQAVLHSLVPVEREIETRGDMWFTRRILPYRTEDGGVGGVVITFTDITERKRTSKALELARKQAELANIAKSRFLAAASHDLRQPLQTLALLQGLLAKTVEGDKGQDLVTRLDETISAMSEMLNTLLDINQIEAGTVHAEMVSFPVNDLLHRLKNEFSFQAQAKGIVLHVATCSLTLYSDPRLLEQVIRNLLSNALKYTPHGKVLLGCRRRHGTLSIEVWDTGVGIVKGELQAVFQEYHQIDNPARERSRGLGLGLSIVQRIADLLGYRLRVSSQPGKGSAFAIEIDLPAPGALTQSQSPPAQVRDQEAIECTRRSGMILIIEDDPEVREALKLVFSEEGHHTMEVPDGAAALELLAQGGAVPDLVLADYNLPNGMNGVQAAMKIREKLHCDLPVIVLTGDISTETSHDIALHHCEQFIKPVKFKDLSNVIQRLLTTPRVS</sequence>
<dbReference type="FunFam" id="3.30.565.10:FF:000049">
    <property type="entry name" value="Two-component sensor histidine kinase"/>
    <property type="match status" value="1"/>
</dbReference>
<dbReference type="InterPro" id="IPR000673">
    <property type="entry name" value="Sig_transdc_resp-reg_Me-estase"/>
</dbReference>
<evidence type="ECO:0000259" key="11">
    <source>
        <dbReference type="PROSITE" id="PS50123"/>
    </source>
</evidence>
<dbReference type="InterPro" id="IPR035909">
    <property type="entry name" value="CheB_C"/>
</dbReference>
<feature type="active site" evidence="4">
    <location>
        <position position="161"/>
    </location>
</feature>
<dbReference type="GO" id="GO:0006935">
    <property type="term" value="P:chemotaxis"/>
    <property type="evidence" value="ECO:0007669"/>
    <property type="project" value="UniProtKB-UniRule"/>
</dbReference>
<feature type="active site" evidence="4">
    <location>
        <position position="69"/>
    </location>
</feature>
<dbReference type="Pfam" id="PF13596">
    <property type="entry name" value="PAS_10"/>
    <property type="match status" value="1"/>
</dbReference>
<dbReference type="CDD" id="cd00082">
    <property type="entry name" value="HisKA"/>
    <property type="match status" value="1"/>
</dbReference>
<dbReference type="InterPro" id="IPR005467">
    <property type="entry name" value="His_kinase_dom"/>
</dbReference>
<dbReference type="GO" id="GO:0032259">
    <property type="term" value="P:methylation"/>
    <property type="evidence" value="ECO:0007669"/>
    <property type="project" value="UniProtKB-KW"/>
</dbReference>
<dbReference type="Pfam" id="PF03705">
    <property type="entry name" value="CheR_N"/>
    <property type="match status" value="1"/>
</dbReference>
<dbReference type="InterPro" id="IPR003594">
    <property type="entry name" value="HATPase_dom"/>
</dbReference>
<dbReference type="EMBL" id="MTHB01000131">
    <property type="protein sequence ID" value="OXC76275.1"/>
    <property type="molecule type" value="Genomic_DNA"/>
</dbReference>
<dbReference type="SUPFAM" id="SSF47384">
    <property type="entry name" value="Homodimeric domain of signal transducing histidine kinase"/>
    <property type="match status" value="1"/>
</dbReference>
<keyword evidence="4" id="KW-0378">Hydrolase</keyword>
<organism evidence="12 13">
    <name type="scientific">Caballeronia sordidicola</name>
    <name type="common">Burkholderia sordidicola</name>
    <dbReference type="NCBI Taxonomy" id="196367"/>
    <lineage>
        <taxon>Bacteria</taxon>
        <taxon>Pseudomonadati</taxon>
        <taxon>Pseudomonadota</taxon>
        <taxon>Betaproteobacteria</taxon>
        <taxon>Burkholderiales</taxon>
        <taxon>Burkholderiaceae</taxon>
        <taxon>Caballeronia</taxon>
    </lineage>
</organism>
<dbReference type="Gene3D" id="3.40.50.180">
    <property type="entry name" value="Methylesterase CheB, C-terminal domain"/>
    <property type="match status" value="1"/>
</dbReference>
<keyword evidence="12" id="KW-0489">Methyltransferase</keyword>
<dbReference type="Gene3D" id="1.10.287.130">
    <property type="match status" value="1"/>
</dbReference>
<dbReference type="RefSeq" id="WP_089162517.1">
    <property type="nucleotide sequence ID" value="NZ_MTHB01000131.1"/>
</dbReference>
<gene>
    <name evidence="12" type="ORF">BSU04_22735</name>
</gene>
<keyword evidence="12" id="KW-0808">Transferase</keyword>
<feature type="modified residue" description="4-aspartylphosphate" evidence="5">
    <location>
        <position position="1186"/>
    </location>
</feature>
<dbReference type="InterPro" id="IPR035965">
    <property type="entry name" value="PAS-like_dom_sf"/>
</dbReference>
<dbReference type="Pfam" id="PF00072">
    <property type="entry name" value="Response_reg"/>
    <property type="match status" value="1"/>
</dbReference>
<feature type="domain" description="PAC" evidence="9">
    <location>
        <begin position="822"/>
        <end position="876"/>
    </location>
</feature>
<dbReference type="InterPro" id="IPR003661">
    <property type="entry name" value="HisK_dim/P_dom"/>
</dbReference>
<feature type="domain" description="Response regulatory" evidence="8">
    <location>
        <begin position="1135"/>
        <end position="1252"/>
    </location>
</feature>
<evidence type="ECO:0000259" key="10">
    <source>
        <dbReference type="PROSITE" id="PS50122"/>
    </source>
</evidence>
<protein>
    <recommendedName>
        <fullName evidence="2">histidine kinase</fullName>
        <ecNumber evidence="2">2.7.13.3</ecNumber>
    </recommendedName>
</protein>
<dbReference type="Pfam" id="PF00512">
    <property type="entry name" value="HisKA"/>
    <property type="match status" value="1"/>
</dbReference>
<evidence type="ECO:0000256" key="5">
    <source>
        <dbReference type="PROSITE-ProRule" id="PRU00169"/>
    </source>
</evidence>
<feature type="domain" description="CheR-type methyltransferase" evidence="11">
    <location>
        <begin position="232"/>
        <end position="494"/>
    </location>
</feature>
<feature type="active site" evidence="4">
    <location>
        <position position="42"/>
    </location>
</feature>
<dbReference type="PRINTS" id="PR00996">
    <property type="entry name" value="CHERMTFRASE"/>
</dbReference>
<dbReference type="InterPro" id="IPR000700">
    <property type="entry name" value="PAS-assoc_C"/>
</dbReference>
<dbReference type="GO" id="GO:0000155">
    <property type="term" value="F:phosphorelay sensor kinase activity"/>
    <property type="evidence" value="ECO:0007669"/>
    <property type="project" value="InterPro"/>
</dbReference>
<evidence type="ECO:0000256" key="3">
    <source>
        <dbReference type="ARBA" id="ARBA00022500"/>
    </source>
</evidence>
<reference evidence="13" key="1">
    <citation type="submission" date="2017-01" db="EMBL/GenBank/DDBJ databases">
        <title>Genome Analysis of Deinococcus marmoris KOPRI26562.</title>
        <authorList>
            <person name="Kim J.H."/>
            <person name="Oh H.-M."/>
        </authorList>
    </citation>
    <scope>NUCLEOTIDE SEQUENCE [LARGE SCALE GENOMIC DNA]</scope>
    <source>
        <strain evidence="13">PAMC 26633</strain>
    </source>
</reference>
<dbReference type="InterPro" id="IPR022641">
    <property type="entry name" value="CheR_N"/>
</dbReference>
<keyword evidence="6" id="KW-0175">Coiled coil</keyword>
<dbReference type="SUPFAM" id="SSF52172">
    <property type="entry name" value="CheY-like"/>
    <property type="match status" value="1"/>
</dbReference>
<dbReference type="SUPFAM" id="SSF55874">
    <property type="entry name" value="ATPase domain of HSP90 chaperone/DNA topoisomerase II/histidine kinase"/>
    <property type="match status" value="1"/>
</dbReference>
<comment type="catalytic activity">
    <reaction evidence="1">
        <text>ATP + protein L-histidine = ADP + protein N-phospho-L-histidine.</text>
        <dbReference type="EC" id="2.7.13.3"/>
    </reaction>
</comment>
<dbReference type="PANTHER" id="PTHR24422">
    <property type="entry name" value="CHEMOTAXIS PROTEIN METHYLTRANSFERASE"/>
    <property type="match status" value="1"/>
</dbReference>
<dbReference type="Pfam" id="PF01339">
    <property type="entry name" value="CheB_methylest"/>
    <property type="match status" value="1"/>
</dbReference>
<accession>A0A226WYM3</accession>
<dbReference type="GO" id="GO:0008984">
    <property type="term" value="F:protein-glutamate methylesterase activity"/>
    <property type="evidence" value="ECO:0007669"/>
    <property type="project" value="InterPro"/>
</dbReference>
<feature type="domain" description="Histidine kinase" evidence="7">
    <location>
        <begin position="894"/>
        <end position="1107"/>
    </location>
</feature>
<dbReference type="SMART" id="SM00138">
    <property type="entry name" value="MeTrc"/>
    <property type="match status" value="1"/>
</dbReference>
<evidence type="ECO:0000256" key="6">
    <source>
        <dbReference type="SAM" id="Coils"/>
    </source>
</evidence>
<dbReference type="SMART" id="SM00448">
    <property type="entry name" value="REC"/>
    <property type="match status" value="1"/>
</dbReference>
<dbReference type="InterPro" id="IPR001789">
    <property type="entry name" value="Sig_transdc_resp-reg_receiver"/>
</dbReference>
<proteinExistence type="predicted"/>
<dbReference type="Gene3D" id="3.40.50.2300">
    <property type="match status" value="1"/>
</dbReference>
<dbReference type="InterPro" id="IPR011006">
    <property type="entry name" value="CheY-like_superfamily"/>
</dbReference>
<comment type="caution">
    <text evidence="12">The sequence shown here is derived from an EMBL/GenBank/DDBJ whole genome shotgun (WGS) entry which is preliminary data.</text>
</comment>